<comment type="caution">
    <text evidence="6">The sequence shown here is derived from an EMBL/GenBank/DDBJ whole genome shotgun (WGS) entry which is preliminary data.</text>
</comment>
<evidence type="ECO:0000256" key="2">
    <source>
        <dbReference type="ARBA" id="ARBA00022963"/>
    </source>
</evidence>
<evidence type="ECO:0000256" key="4">
    <source>
        <dbReference type="PROSITE-ProRule" id="PRU01161"/>
    </source>
</evidence>
<dbReference type="PROSITE" id="PS51635">
    <property type="entry name" value="PNPLA"/>
    <property type="match status" value="1"/>
</dbReference>
<dbReference type="InterPro" id="IPR016035">
    <property type="entry name" value="Acyl_Trfase/lysoPLipase"/>
</dbReference>
<dbReference type="CDD" id="cd07216">
    <property type="entry name" value="Pat17_PNPLA8_PNPLA9_like3"/>
    <property type="match status" value="1"/>
</dbReference>
<feature type="active site" description="Proton acceptor" evidence="4">
    <location>
        <position position="193"/>
    </location>
</feature>
<dbReference type="AlphaFoldDB" id="A0AAN7W229"/>
<dbReference type="GO" id="GO:0047499">
    <property type="term" value="F:calcium-independent phospholipase A2 activity"/>
    <property type="evidence" value="ECO:0007669"/>
    <property type="project" value="TreeGrafter"/>
</dbReference>
<protein>
    <recommendedName>
        <fullName evidence="5">PNPLA domain-containing protein</fullName>
    </recommendedName>
</protein>
<gene>
    <name evidence="6" type="ORF">LTR97_007223</name>
</gene>
<dbReference type="PANTHER" id="PTHR24185">
    <property type="entry name" value="CALCIUM-INDEPENDENT PHOSPHOLIPASE A2-GAMMA"/>
    <property type="match status" value="1"/>
</dbReference>
<evidence type="ECO:0000256" key="3">
    <source>
        <dbReference type="ARBA" id="ARBA00023098"/>
    </source>
</evidence>
<keyword evidence="3 4" id="KW-0443">Lipid metabolism</keyword>
<feature type="active site" description="Nucleophile" evidence="4">
    <location>
        <position position="48"/>
    </location>
</feature>
<reference evidence="6" key="1">
    <citation type="submission" date="2023-08" db="EMBL/GenBank/DDBJ databases">
        <title>Black Yeasts Isolated from many extreme environments.</title>
        <authorList>
            <person name="Coleine C."/>
            <person name="Stajich J.E."/>
            <person name="Selbmann L."/>
        </authorList>
    </citation>
    <scope>NUCLEOTIDE SEQUENCE</scope>
    <source>
        <strain evidence="6">CCFEE 5810</strain>
    </source>
</reference>
<evidence type="ECO:0000313" key="7">
    <source>
        <dbReference type="Proteomes" id="UP001310594"/>
    </source>
</evidence>
<dbReference type="GO" id="GO:0016020">
    <property type="term" value="C:membrane"/>
    <property type="evidence" value="ECO:0007669"/>
    <property type="project" value="TreeGrafter"/>
</dbReference>
<dbReference type="GO" id="GO:0016042">
    <property type="term" value="P:lipid catabolic process"/>
    <property type="evidence" value="ECO:0007669"/>
    <property type="project" value="UniProtKB-UniRule"/>
</dbReference>
<dbReference type="GO" id="GO:0019369">
    <property type="term" value="P:arachidonate metabolic process"/>
    <property type="evidence" value="ECO:0007669"/>
    <property type="project" value="TreeGrafter"/>
</dbReference>
<organism evidence="6 7">
    <name type="scientific">Elasticomyces elasticus</name>
    <dbReference type="NCBI Taxonomy" id="574655"/>
    <lineage>
        <taxon>Eukaryota</taxon>
        <taxon>Fungi</taxon>
        <taxon>Dikarya</taxon>
        <taxon>Ascomycota</taxon>
        <taxon>Pezizomycotina</taxon>
        <taxon>Dothideomycetes</taxon>
        <taxon>Dothideomycetidae</taxon>
        <taxon>Mycosphaerellales</taxon>
        <taxon>Teratosphaeriaceae</taxon>
        <taxon>Elasticomyces</taxon>
    </lineage>
</organism>
<dbReference type="Proteomes" id="UP001310594">
    <property type="component" value="Unassembled WGS sequence"/>
</dbReference>
<dbReference type="EMBL" id="JAVRQU010000010">
    <property type="protein sequence ID" value="KAK5698262.1"/>
    <property type="molecule type" value="Genomic_DNA"/>
</dbReference>
<feature type="short sequence motif" description="GXGXXG" evidence="4">
    <location>
        <begin position="13"/>
        <end position="18"/>
    </location>
</feature>
<proteinExistence type="predicted"/>
<evidence type="ECO:0000313" key="6">
    <source>
        <dbReference type="EMBL" id="KAK5698262.1"/>
    </source>
</evidence>
<dbReference type="GO" id="GO:0046486">
    <property type="term" value="P:glycerolipid metabolic process"/>
    <property type="evidence" value="ECO:0007669"/>
    <property type="project" value="UniProtKB-ARBA"/>
</dbReference>
<evidence type="ECO:0000259" key="5">
    <source>
        <dbReference type="PROSITE" id="PS51635"/>
    </source>
</evidence>
<dbReference type="InterPro" id="IPR002641">
    <property type="entry name" value="PNPLA_dom"/>
</dbReference>
<dbReference type="PANTHER" id="PTHR24185:SF1">
    <property type="entry name" value="CALCIUM-INDEPENDENT PHOSPHOLIPASE A2-GAMMA"/>
    <property type="match status" value="1"/>
</dbReference>
<feature type="domain" description="PNPLA" evidence="5">
    <location>
        <begin position="9"/>
        <end position="206"/>
    </location>
</feature>
<feature type="short sequence motif" description="GXSXG" evidence="4">
    <location>
        <begin position="46"/>
        <end position="50"/>
    </location>
</feature>
<evidence type="ECO:0000256" key="1">
    <source>
        <dbReference type="ARBA" id="ARBA00022801"/>
    </source>
</evidence>
<feature type="short sequence motif" description="DGA/G" evidence="4">
    <location>
        <begin position="193"/>
        <end position="195"/>
    </location>
</feature>
<sequence>MAIPHLRLLCLDGGGVRGLASLYVLKQLLSYVGDEKPCTFFDMIAGTSTGGLIAIMLGCLEMSVDECIEAYIQTMGTIFQGKRKLAFSISGQLRPRYMAEELELAVKDIIASKGFSRDALMRRDATAAAPKCRTLVVAMSEDSTFPDIFTNYKKLHEQSDFYDKVKIWEAARATSAAPSFFAPVEIDEVRYVDGGLLANNPVNMLWEEARNAWSEYPIEDQVRCLVSLGTGKPALRAFGTSLKAVGRSLIDIVTQTDHTAEAFFANHAELAQRNGYFRFNPTNLDEVGIDEAGKRGLIRSRTAIYARDSVIKDSMCRFQLIARNEPRQVLLRDSARPEPSRLFYALGKQSQHIRGSVHGYWQHLTLKSYQTYESIALNCLQRSEGSRRISFSTFLQMFNQPKPTPQRVEAVWVRLLHDDSDNVLNTQHSVPFVMAVLYMLHVEQFWPDKNPGELDAAGSDRREALKRYNRWVPCRCKVDCGREWNFANDIGLSKGGNSKKTCDVNKYLVSAPVLNLLAFKTRKALEDMNEEWAKARALD</sequence>
<dbReference type="Gene3D" id="3.40.1090.10">
    <property type="entry name" value="Cytosolic phospholipase A2 catalytic domain"/>
    <property type="match status" value="1"/>
</dbReference>
<dbReference type="Pfam" id="PF01734">
    <property type="entry name" value="Patatin"/>
    <property type="match status" value="1"/>
</dbReference>
<name>A0AAN7W229_9PEZI</name>
<keyword evidence="1 4" id="KW-0378">Hydrolase</keyword>
<accession>A0AAN7W229</accession>
<keyword evidence="2 4" id="KW-0442">Lipid degradation</keyword>
<dbReference type="SUPFAM" id="SSF52151">
    <property type="entry name" value="FabD/lysophospholipase-like"/>
    <property type="match status" value="1"/>
</dbReference>